<dbReference type="InterPro" id="IPR036591">
    <property type="entry name" value="YggU-like_sf"/>
</dbReference>
<comment type="similarity">
    <text evidence="1 2">Belongs to the UPF0235 family.</text>
</comment>
<reference evidence="3 4" key="1">
    <citation type="submission" date="2020-12" db="EMBL/GenBank/DDBJ databases">
        <authorList>
            <person name="Awala S.I."/>
            <person name="Gwak J.-H."/>
            <person name="Kim S.-J."/>
            <person name="Rhee S.-K."/>
        </authorList>
    </citation>
    <scope>NUCLEOTIDE SEQUENCE [LARGE SCALE GENOMIC DNA]</scope>
    <source>
        <strain evidence="3 4">IT5</strain>
    </source>
</reference>
<dbReference type="PANTHER" id="PTHR13420:SF7">
    <property type="entry name" value="UPF0235 PROTEIN C15ORF40"/>
    <property type="match status" value="1"/>
</dbReference>
<evidence type="ECO:0000256" key="2">
    <source>
        <dbReference type="HAMAP-Rule" id="MF_00634"/>
    </source>
</evidence>
<dbReference type="NCBIfam" id="TIGR00251">
    <property type="entry name" value="DUF167 family protein"/>
    <property type="match status" value="1"/>
</dbReference>
<evidence type="ECO:0000313" key="3">
    <source>
        <dbReference type="EMBL" id="QSR86952.1"/>
    </source>
</evidence>
<dbReference type="EMBL" id="CP065956">
    <property type="protein sequence ID" value="QSR86952.1"/>
    <property type="molecule type" value="Genomic_DNA"/>
</dbReference>
<dbReference type="HAMAP" id="MF_00634">
    <property type="entry name" value="UPF0235"/>
    <property type="match status" value="1"/>
</dbReference>
<dbReference type="PANTHER" id="PTHR13420">
    <property type="entry name" value="UPF0235 PROTEIN C15ORF40"/>
    <property type="match status" value="1"/>
</dbReference>
<dbReference type="Gene3D" id="3.30.1200.10">
    <property type="entry name" value="YggU-like"/>
    <property type="match status" value="1"/>
</dbReference>
<sequence length="97" mass="10846">MNEARLFVKVQANAKKTEICGSYADALKIRLSAPPVEGKANEALLSFLSLRLCVPKRLLHIEKGEKNSKKTVVIEGWTRKETPLDWLLKEAGDSKKP</sequence>
<organism evidence="3 4">
    <name type="scientific">Candidatus Methylacidiphilum infernorum</name>
    <dbReference type="NCBI Taxonomy" id="511746"/>
    <lineage>
        <taxon>Bacteria</taxon>
        <taxon>Pseudomonadati</taxon>
        <taxon>Verrucomicrobiota</taxon>
        <taxon>Methylacidiphilae</taxon>
        <taxon>Methylacidiphilales</taxon>
        <taxon>Methylacidiphilaceae</taxon>
        <taxon>Methylacidiphilum (ex Ratnadevi et al. 2023)</taxon>
    </lineage>
</organism>
<name>A0ABX7PVM6_9BACT</name>
<evidence type="ECO:0000256" key="1">
    <source>
        <dbReference type="ARBA" id="ARBA00010364"/>
    </source>
</evidence>
<proteinExistence type="inferred from homology"/>
<dbReference type="Pfam" id="PF02594">
    <property type="entry name" value="DUF167"/>
    <property type="match status" value="1"/>
</dbReference>
<dbReference type="RefSeq" id="WP_206847404.1">
    <property type="nucleotide sequence ID" value="NZ_CP065956.1"/>
</dbReference>
<gene>
    <name evidence="3" type="ORF">EM20IM_00835</name>
</gene>
<protein>
    <recommendedName>
        <fullName evidence="2">UPF0235 protein EM20IM_00835</fullName>
    </recommendedName>
</protein>
<dbReference type="SMART" id="SM01152">
    <property type="entry name" value="DUF167"/>
    <property type="match status" value="1"/>
</dbReference>
<dbReference type="SUPFAM" id="SSF69786">
    <property type="entry name" value="YggU-like"/>
    <property type="match status" value="1"/>
</dbReference>
<dbReference type="InterPro" id="IPR003746">
    <property type="entry name" value="DUF167"/>
</dbReference>
<evidence type="ECO:0000313" key="4">
    <source>
        <dbReference type="Proteomes" id="UP000663088"/>
    </source>
</evidence>
<accession>A0ABX7PVM6</accession>
<dbReference type="Proteomes" id="UP000663088">
    <property type="component" value="Chromosome"/>
</dbReference>
<keyword evidence="4" id="KW-1185">Reference proteome</keyword>